<dbReference type="PANTHER" id="PTHR43139:SF52">
    <property type="entry name" value="SI:DKEY-122A22.2"/>
    <property type="match status" value="1"/>
</dbReference>
<dbReference type="Gene3D" id="3.40.50.1820">
    <property type="entry name" value="alpha/beta hydrolase"/>
    <property type="match status" value="1"/>
</dbReference>
<dbReference type="HOGENOM" id="CLU_020336_10_1_6"/>
<dbReference type="PRINTS" id="PR00111">
    <property type="entry name" value="ABHYDROLASE"/>
</dbReference>
<feature type="domain" description="AB hydrolase-1" evidence="1">
    <location>
        <begin position="64"/>
        <end position="289"/>
    </location>
</feature>
<evidence type="ECO:0000313" key="3">
    <source>
        <dbReference type="Proteomes" id="UP000002608"/>
    </source>
</evidence>
<dbReference type="Pfam" id="PF00561">
    <property type="entry name" value="Abhydrolase_1"/>
    <property type="match status" value="1"/>
</dbReference>
<dbReference type="InterPro" id="IPR029058">
    <property type="entry name" value="AB_hydrolase_fold"/>
</dbReference>
<keyword evidence="3" id="KW-1185">Reference proteome</keyword>
<dbReference type="AlphaFoldDB" id="A8GZA9"/>
<evidence type="ECO:0000259" key="1">
    <source>
        <dbReference type="Pfam" id="PF00561"/>
    </source>
</evidence>
<reference evidence="2 3" key="1">
    <citation type="submission" date="2007-10" db="EMBL/GenBank/DDBJ databases">
        <title>Complete sequence of Shewanella pealeana ATCC 700345.</title>
        <authorList>
            <consortium name="US DOE Joint Genome Institute"/>
            <person name="Copeland A."/>
            <person name="Lucas S."/>
            <person name="Lapidus A."/>
            <person name="Barry K."/>
            <person name="Glavina del Rio T."/>
            <person name="Dalin E."/>
            <person name="Tice H."/>
            <person name="Pitluck S."/>
            <person name="Chertkov O."/>
            <person name="Brettin T."/>
            <person name="Bruce D."/>
            <person name="Detter J.C."/>
            <person name="Han C."/>
            <person name="Schmutz J."/>
            <person name="Larimer F."/>
            <person name="Land M."/>
            <person name="Hauser L."/>
            <person name="Kyrpides N."/>
            <person name="Kim E."/>
            <person name="Zhao J.-S.Z."/>
            <person name="Manno D."/>
            <person name="Hawari J."/>
            <person name="Richardson P."/>
        </authorList>
    </citation>
    <scope>NUCLEOTIDE SEQUENCE [LARGE SCALE GENOMIC DNA]</scope>
    <source>
        <strain evidence="3">ATCC 700345 / ANG-SQ1</strain>
    </source>
</reference>
<dbReference type="SUPFAM" id="SSF53474">
    <property type="entry name" value="alpha/beta-Hydrolases"/>
    <property type="match status" value="1"/>
</dbReference>
<organism evidence="2 3">
    <name type="scientific">Shewanella pealeana (strain ATCC 700345 / ANG-SQ1)</name>
    <dbReference type="NCBI Taxonomy" id="398579"/>
    <lineage>
        <taxon>Bacteria</taxon>
        <taxon>Pseudomonadati</taxon>
        <taxon>Pseudomonadota</taxon>
        <taxon>Gammaproteobacteria</taxon>
        <taxon>Alteromonadales</taxon>
        <taxon>Shewanellaceae</taxon>
        <taxon>Shewanella</taxon>
    </lineage>
</organism>
<dbReference type="InterPro" id="IPR052370">
    <property type="entry name" value="Meta-cleavage_hydrolase"/>
</dbReference>
<dbReference type="STRING" id="398579.Spea_0318"/>
<dbReference type="GO" id="GO:0016787">
    <property type="term" value="F:hydrolase activity"/>
    <property type="evidence" value="ECO:0007669"/>
    <property type="project" value="UniProtKB-KW"/>
</dbReference>
<dbReference type="InterPro" id="IPR000073">
    <property type="entry name" value="AB_hydrolase_1"/>
</dbReference>
<dbReference type="EMBL" id="CP000851">
    <property type="protein sequence ID" value="ABV85646.1"/>
    <property type="molecule type" value="Genomic_DNA"/>
</dbReference>
<dbReference type="KEGG" id="spl:Spea_0318"/>
<accession>A8GZA9</accession>
<dbReference type="Proteomes" id="UP000002608">
    <property type="component" value="Chromosome"/>
</dbReference>
<dbReference type="PANTHER" id="PTHR43139">
    <property type="entry name" value="SI:DKEY-122A22.2"/>
    <property type="match status" value="1"/>
</dbReference>
<name>A8GZA9_SHEPA</name>
<protein>
    <submittedName>
        <fullName evidence="2">Alpha/beta hydrolase fold</fullName>
    </submittedName>
</protein>
<sequence length="308" mass="34115">MTLEVNVRHISLLLVTLFMTACSAVDIVDSREQSALQKAGFEQSQLSLHEGGELNYWQAGEGKTVLLIHGFGGTAVTSWQQVMLELSQDYRVIAPDLAWFGQSVSNGKPSLATQSQAIMQLIDSLDLDKVNVVGISYGGFVTFDLMINEPKVDKAVLLASPGVLFSDNALLQMNQRFEVDDPSDIFVPETPKQMRRLLDATFVDFPWYPGFIDARIFDKYFADYLDEKRQLIEGLPADRDRIAANISVDSLPPSVLIWGENDKVFPLSSGIQLADYLTAPIVVIPQGAHGISNDYPEIISQTIRAFVQ</sequence>
<keyword evidence="2" id="KW-0378">Hydrolase</keyword>
<proteinExistence type="predicted"/>
<evidence type="ECO:0000313" key="2">
    <source>
        <dbReference type="EMBL" id="ABV85646.1"/>
    </source>
</evidence>
<dbReference type="eggNOG" id="COG0596">
    <property type="taxonomic scope" value="Bacteria"/>
</dbReference>
<gene>
    <name evidence="2" type="ordered locus">Spea_0318</name>
</gene>